<dbReference type="RefSeq" id="WP_197719392.1">
    <property type="nucleotide sequence ID" value="NZ_LR134350.1"/>
</dbReference>
<dbReference type="GO" id="GO:0005524">
    <property type="term" value="F:ATP binding"/>
    <property type="evidence" value="ECO:0007669"/>
    <property type="project" value="InterPro"/>
</dbReference>
<dbReference type="InterPro" id="IPR025202">
    <property type="entry name" value="PLD-like_dom"/>
</dbReference>
<keyword evidence="4" id="KW-1185">Reference proteome</keyword>
<dbReference type="REBASE" id="288610">
    <property type="entry name" value="Aho11636ORF1601P"/>
</dbReference>
<dbReference type="PANTHER" id="PTHR47962">
    <property type="entry name" value="ATP-DEPENDENT HELICASE LHR-RELATED-RELATED"/>
    <property type="match status" value="1"/>
</dbReference>
<organism evidence="3 4">
    <name type="scientific">Actinomyces howellii</name>
    <dbReference type="NCBI Taxonomy" id="52771"/>
    <lineage>
        <taxon>Bacteria</taxon>
        <taxon>Bacillati</taxon>
        <taxon>Actinomycetota</taxon>
        <taxon>Actinomycetes</taxon>
        <taxon>Actinomycetales</taxon>
        <taxon>Actinomycetaceae</taxon>
        <taxon>Actinomyces</taxon>
    </lineage>
</organism>
<dbReference type="Pfam" id="PF00271">
    <property type="entry name" value="Helicase_C"/>
    <property type="match status" value="1"/>
</dbReference>
<dbReference type="CDD" id="cd18032">
    <property type="entry name" value="DEXHc_RE_I_III_res"/>
    <property type="match status" value="1"/>
</dbReference>
<evidence type="ECO:0000259" key="1">
    <source>
        <dbReference type="PROSITE" id="PS51192"/>
    </source>
</evidence>
<dbReference type="InterPro" id="IPR014001">
    <property type="entry name" value="Helicase_ATP-bd"/>
</dbReference>
<dbReference type="SUPFAM" id="SSF56024">
    <property type="entry name" value="Phospholipase D/nuclease"/>
    <property type="match status" value="1"/>
</dbReference>
<feature type="domain" description="Helicase ATP-binding" evidence="1">
    <location>
        <begin position="327"/>
        <end position="482"/>
    </location>
</feature>
<dbReference type="AlphaFoldDB" id="A0A3S4SNA2"/>
<dbReference type="InterPro" id="IPR052511">
    <property type="entry name" value="ATP-dep_Helicase"/>
</dbReference>
<dbReference type="InterPro" id="IPR027417">
    <property type="entry name" value="P-loop_NTPase"/>
</dbReference>
<accession>A0A3S4SNA2</accession>
<proteinExistence type="predicted"/>
<name>A0A3S4SNA2_9ACTO</name>
<evidence type="ECO:0000313" key="4">
    <source>
        <dbReference type="Proteomes" id="UP000266895"/>
    </source>
</evidence>
<dbReference type="SMART" id="SM00490">
    <property type="entry name" value="HELICc"/>
    <property type="match status" value="1"/>
</dbReference>
<feature type="domain" description="Helicase C-terminal" evidence="2">
    <location>
        <begin position="541"/>
        <end position="690"/>
    </location>
</feature>
<dbReference type="InterPro" id="IPR001650">
    <property type="entry name" value="Helicase_C-like"/>
</dbReference>
<dbReference type="InterPro" id="IPR021835">
    <property type="entry name" value="DUF3427"/>
</dbReference>
<gene>
    <name evidence="3" type="ORF">NCTC11636_01601</name>
</gene>
<dbReference type="Pfam" id="PF04851">
    <property type="entry name" value="ResIII"/>
    <property type="match status" value="1"/>
</dbReference>
<dbReference type="Pfam" id="PF13091">
    <property type="entry name" value="PLDc_2"/>
    <property type="match status" value="1"/>
</dbReference>
<dbReference type="Gene3D" id="3.40.50.300">
    <property type="entry name" value="P-loop containing nucleotide triphosphate hydrolases"/>
    <property type="match status" value="2"/>
</dbReference>
<dbReference type="KEGG" id="ahw:NCTC11636_01601"/>
<protein>
    <submittedName>
        <fullName evidence="3">Type I restriction enzyme EcoKI subunit R</fullName>
    </submittedName>
</protein>
<sequence length="1039" mass="117770">MTGIGPDALRPGVTEALRTRELDRRLDQLKADIETRTKRIDDAEVPERYARHVADIVRIYIDSLRQDERQEAVDRILSAIDCADQAPLGQQQIVALLPRGKVVDRDYIERRPETPLNDAALLTNAPQDPSMNSELRAELASADQVDLLCAFVKWNGLRLLENELRSLKMRGARLRVITTTYMGATERRALDRLIREFGAEVKIQYDSERTRLHAKSWYFHRATGWDTAYVGSSNLSRSALLDGVEWNVRLSKEQTGPLLVKFRRTFESYWNDPSYVNYNPDADSDMLDQALQSAGGGKPTDLAPSFVGLDIRALPHQEEILERLRVERKIRDRHKNLVVAATGTGKTVVAALDYRDNLCGRDGSHPSLLFVAHRIELLEQARYRYRAVLKDGSFGEILAEGHEPTHWKHVFATVQSLTSRLDRINPNNFQVVVVDEFHHAAASSYKKLLRWCDPEELLGLTATPERADGIDVRTYFGGRATAEIRLWDALESDLLSPFHYFAIADNTDLRQLPWSRGRYNDRALEELYVGNSQRTALIIEQLNRRVLDTTRMHALGFCVSVQHAEYMAHAFSAAGIPSHVVSGKTDNTTRRQALSLLKNGEINAIFTVDLYNEGIDLPAIDTIMFLRPTESATIFLQQLGRGLRKDRNKSVLTVLDYVGLQHRNFRFDSKLSALTGASRRELESGVKDGFSYLPPGTEITLDQVSQQIVLDSIKRQVRPSWKRAVSELREVAVRRGECSLINYLDDTELELSDVLRRSKGQNWTALREAAGLRVEQRGAYHDQIVDRARVFAHVDDLERIDVYRRVLSGSIAPWDRLTDRERTLALMSIFAIWPGGGGFRCAEEAFDRLRNERAACAEFLSVLEVAESRISHVSEPVQGRLECEVIQAHAHYSREEIAVGMKYGGFDRRPDSLREGVFFSDRLRADALLVTLRKTEKHYSPTTMYNDVAVAPDLFHWESQSTTSVDSPVGQRYLNHRSIGTEVVLFVRENKTGQFGAAAPYMCLGSVDYLRHEGSSPIGVDWRLRQPMPADMFRVATLT</sequence>
<dbReference type="PROSITE" id="PS51194">
    <property type="entry name" value="HELICASE_CTER"/>
    <property type="match status" value="1"/>
</dbReference>
<evidence type="ECO:0000259" key="2">
    <source>
        <dbReference type="PROSITE" id="PS51194"/>
    </source>
</evidence>
<dbReference type="Gene3D" id="3.30.870.10">
    <property type="entry name" value="Endonuclease Chain A"/>
    <property type="match status" value="1"/>
</dbReference>
<dbReference type="Pfam" id="PF11907">
    <property type="entry name" value="DUF3427"/>
    <property type="match status" value="1"/>
</dbReference>
<dbReference type="InterPro" id="IPR006935">
    <property type="entry name" value="Helicase/UvrB_N"/>
</dbReference>
<dbReference type="SMART" id="SM00487">
    <property type="entry name" value="DEXDc"/>
    <property type="match status" value="1"/>
</dbReference>
<dbReference type="PROSITE" id="PS51192">
    <property type="entry name" value="HELICASE_ATP_BIND_1"/>
    <property type="match status" value="1"/>
</dbReference>
<dbReference type="CDD" id="cd18799">
    <property type="entry name" value="SF2_C_EcoAI-like"/>
    <property type="match status" value="1"/>
</dbReference>
<dbReference type="GO" id="GO:0003677">
    <property type="term" value="F:DNA binding"/>
    <property type="evidence" value="ECO:0007669"/>
    <property type="project" value="InterPro"/>
</dbReference>
<dbReference type="EMBL" id="LR134350">
    <property type="protein sequence ID" value="VEG28557.1"/>
    <property type="molecule type" value="Genomic_DNA"/>
</dbReference>
<dbReference type="Proteomes" id="UP000266895">
    <property type="component" value="Chromosome"/>
</dbReference>
<dbReference type="GO" id="GO:0016887">
    <property type="term" value="F:ATP hydrolysis activity"/>
    <property type="evidence" value="ECO:0007669"/>
    <property type="project" value="TreeGrafter"/>
</dbReference>
<evidence type="ECO:0000313" key="3">
    <source>
        <dbReference type="EMBL" id="VEG28557.1"/>
    </source>
</evidence>
<dbReference type="SUPFAM" id="SSF52540">
    <property type="entry name" value="P-loop containing nucleoside triphosphate hydrolases"/>
    <property type="match status" value="1"/>
</dbReference>
<reference evidence="3 4" key="1">
    <citation type="submission" date="2018-12" db="EMBL/GenBank/DDBJ databases">
        <authorList>
            <consortium name="Pathogen Informatics"/>
        </authorList>
    </citation>
    <scope>NUCLEOTIDE SEQUENCE [LARGE SCALE GENOMIC DNA]</scope>
    <source>
        <strain evidence="3 4">NCTC11636</strain>
    </source>
</reference>
<dbReference type="PANTHER" id="PTHR47962:SF7">
    <property type="entry name" value="MITOCHONDRIAL ATP-DEPENDENT HELICASE IRC3-RELATED"/>
    <property type="match status" value="1"/>
</dbReference>